<name>A0A4R3LN41_9HYPH</name>
<dbReference type="OrthoDB" id="8454505at2"/>
<accession>A0A4R3LN41</accession>
<dbReference type="Proteomes" id="UP000294664">
    <property type="component" value="Unassembled WGS sequence"/>
</dbReference>
<keyword evidence="3" id="KW-1185">Reference proteome</keyword>
<feature type="signal peptide" evidence="1">
    <location>
        <begin position="1"/>
        <end position="19"/>
    </location>
</feature>
<evidence type="ECO:0000256" key="1">
    <source>
        <dbReference type="SAM" id="SignalP"/>
    </source>
</evidence>
<reference evidence="2 3" key="1">
    <citation type="submission" date="2019-03" db="EMBL/GenBank/DDBJ databases">
        <title>Genomic Encyclopedia of Type Strains, Phase IV (KMG-IV): sequencing the most valuable type-strain genomes for metagenomic binning, comparative biology and taxonomic classification.</title>
        <authorList>
            <person name="Goeker M."/>
        </authorList>
    </citation>
    <scope>NUCLEOTIDE SEQUENCE [LARGE SCALE GENOMIC DNA]</scope>
    <source>
        <strain evidence="2 3">DSM 9035</strain>
    </source>
</reference>
<protein>
    <submittedName>
        <fullName evidence="2">Uncharacterized protein</fullName>
    </submittedName>
</protein>
<dbReference type="EMBL" id="SMAI01000018">
    <property type="protein sequence ID" value="TCT01521.1"/>
    <property type="molecule type" value="Genomic_DNA"/>
</dbReference>
<evidence type="ECO:0000313" key="3">
    <source>
        <dbReference type="Proteomes" id="UP000294664"/>
    </source>
</evidence>
<feature type="chain" id="PRO_5020720189" evidence="1">
    <location>
        <begin position="20"/>
        <end position="125"/>
    </location>
</feature>
<keyword evidence="1" id="KW-0732">Signal</keyword>
<gene>
    <name evidence="2" type="ORF">EDC64_11819</name>
</gene>
<comment type="caution">
    <text evidence="2">The sequence shown here is derived from an EMBL/GenBank/DDBJ whole genome shotgun (WGS) entry which is preliminary data.</text>
</comment>
<dbReference type="AlphaFoldDB" id="A0A4R3LN41"/>
<proteinExistence type="predicted"/>
<sequence>MKTLICAGAALVCATAAFAADPLTITPGFVVKTPVDVVVPVIMPAPPPTAMVVERITMYSLLETGWTPVSAAIIPESGVPGTHGAFAHVNGKVVRLYKGGVYADCGIAQVGGAYNDCRILTPGTR</sequence>
<organism evidence="2 3">
    <name type="scientific">Aquabacter spiritensis</name>
    <dbReference type="NCBI Taxonomy" id="933073"/>
    <lineage>
        <taxon>Bacteria</taxon>
        <taxon>Pseudomonadati</taxon>
        <taxon>Pseudomonadota</taxon>
        <taxon>Alphaproteobacteria</taxon>
        <taxon>Hyphomicrobiales</taxon>
        <taxon>Xanthobacteraceae</taxon>
        <taxon>Aquabacter</taxon>
    </lineage>
</organism>
<dbReference type="RefSeq" id="WP_132035129.1">
    <property type="nucleotide sequence ID" value="NZ_SMAI01000018.1"/>
</dbReference>
<evidence type="ECO:0000313" key="2">
    <source>
        <dbReference type="EMBL" id="TCT01521.1"/>
    </source>
</evidence>